<keyword evidence="3" id="KW-1000">Mitochondrion outer membrane</keyword>
<dbReference type="PANTHER" id="PTHR14097">
    <property type="entry name" value="OXIDOREDUCTASE HTATIP2"/>
    <property type="match status" value="1"/>
</dbReference>
<keyword evidence="6" id="KW-0472">Membrane</keyword>
<dbReference type="FunFam" id="3.40.50.720:FF:000366">
    <property type="entry name" value="Protein FMP52, mitochondrial"/>
    <property type="match status" value="1"/>
</dbReference>
<dbReference type="SUPFAM" id="SSF51735">
    <property type="entry name" value="NAD(P)-binding Rossmann-fold domains"/>
    <property type="match status" value="1"/>
</dbReference>
<keyword evidence="5" id="KW-0496">Mitochondrion</keyword>
<proteinExistence type="inferred from homology"/>
<dbReference type="Gene3D" id="3.40.50.720">
    <property type="entry name" value="NAD(P)-binding Rossmann-like Domain"/>
    <property type="match status" value="1"/>
</dbReference>
<evidence type="ECO:0000256" key="3">
    <source>
        <dbReference type="ARBA" id="ARBA00022787"/>
    </source>
</evidence>
<comment type="similarity">
    <text evidence="2">Belongs to the FMP52 family.</text>
</comment>
<evidence type="ECO:0000256" key="1">
    <source>
        <dbReference type="ARBA" id="ARBA00004450"/>
    </source>
</evidence>
<dbReference type="GO" id="GO:0051170">
    <property type="term" value="P:import into nucleus"/>
    <property type="evidence" value="ECO:0007669"/>
    <property type="project" value="TreeGrafter"/>
</dbReference>
<evidence type="ECO:0000313" key="8">
    <source>
        <dbReference type="Proteomes" id="UP000256645"/>
    </source>
</evidence>
<evidence type="ECO:0000256" key="6">
    <source>
        <dbReference type="ARBA" id="ARBA00023136"/>
    </source>
</evidence>
<keyword evidence="8" id="KW-1185">Reference proteome</keyword>
<dbReference type="PANTHER" id="PTHR14097:SF7">
    <property type="entry name" value="OXIDOREDUCTASE HTATIP2"/>
    <property type="match status" value="1"/>
</dbReference>
<comment type="subcellular location">
    <subcellularLocation>
        <location evidence="1">Mitochondrion outer membrane</location>
        <topology evidence="1">Peripheral membrane protein</topology>
    </subcellularLocation>
</comment>
<organism evidence="7 8">
    <name type="scientific">Coleophoma cylindrospora</name>
    <dbReference type="NCBI Taxonomy" id="1849047"/>
    <lineage>
        <taxon>Eukaryota</taxon>
        <taxon>Fungi</taxon>
        <taxon>Dikarya</taxon>
        <taxon>Ascomycota</taxon>
        <taxon>Pezizomycotina</taxon>
        <taxon>Leotiomycetes</taxon>
        <taxon>Helotiales</taxon>
        <taxon>Dermateaceae</taxon>
        <taxon>Coleophoma</taxon>
    </lineage>
</organism>
<name>A0A3D8R2B1_9HELO</name>
<dbReference type="OrthoDB" id="430436at2759"/>
<sequence>MTAVSLVGGSGLVGSYILSTLLSTPSVASITVYTRHPIKTADTTSKARYIINPDSGEWATQLSASEPSDVPQILFSALGTTKAKAGGLESQRKIDYDLNLQLARAAKDAGVRTYVLISGGLGSGGTESSNAFVRLKSELEVAVKALDFHHTVIVKPGLIVGHRTESRPIEAIFRTTACVLGAISGGLMKNGWAQDADVIARAAVRAGLKTLDAKTLEFKVWDVEQKEIISLGKAE</sequence>
<keyword evidence="4" id="KW-0809">Transit peptide</keyword>
<protein>
    <recommendedName>
        <fullName evidence="9">NAD(P)-binding domain-containing protein</fullName>
    </recommendedName>
</protein>
<evidence type="ECO:0000256" key="4">
    <source>
        <dbReference type="ARBA" id="ARBA00022946"/>
    </source>
</evidence>
<accession>A0A3D8R2B1</accession>
<evidence type="ECO:0000256" key="2">
    <source>
        <dbReference type="ARBA" id="ARBA00006617"/>
    </source>
</evidence>
<dbReference type="AlphaFoldDB" id="A0A3D8R2B1"/>
<reference evidence="7 8" key="1">
    <citation type="journal article" date="2018" name="IMA Fungus">
        <title>IMA Genome-F 9: Draft genome sequence of Annulohypoxylon stygium, Aspergillus mulundensis, Berkeleyomyces basicola (syn. Thielaviopsis basicola), Ceratocystis smalleyi, two Cercospora beticola strains, Coleophoma cylindrospora, Fusarium fracticaudum, Phialophora cf. hyalina, and Morchella septimelata.</title>
        <authorList>
            <person name="Wingfield B.D."/>
            <person name="Bills G.F."/>
            <person name="Dong Y."/>
            <person name="Huang W."/>
            <person name="Nel W.J."/>
            <person name="Swalarsk-Parry B.S."/>
            <person name="Vaghefi N."/>
            <person name="Wilken P.M."/>
            <person name="An Z."/>
            <person name="de Beer Z.W."/>
            <person name="De Vos L."/>
            <person name="Chen L."/>
            <person name="Duong T.A."/>
            <person name="Gao Y."/>
            <person name="Hammerbacher A."/>
            <person name="Kikkert J.R."/>
            <person name="Li Y."/>
            <person name="Li H."/>
            <person name="Li K."/>
            <person name="Li Q."/>
            <person name="Liu X."/>
            <person name="Ma X."/>
            <person name="Naidoo K."/>
            <person name="Pethybridge S.J."/>
            <person name="Sun J."/>
            <person name="Steenkamp E.T."/>
            <person name="van der Nest M.A."/>
            <person name="van Wyk S."/>
            <person name="Wingfield M.J."/>
            <person name="Xiong C."/>
            <person name="Yue Q."/>
            <person name="Zhang X."/>
        </authorList>
    </citation>
    <scope>NUCLEOTIDE SEQUENCE [LARGE SCALE GENOMIC DNA]</scope>
    <source>
        <strain evidence="7 8">BP6252</strain>
    </source>
</reference>
<evidence type="ECO:0008006" key="9">
    <source>
        <dbReference type="Google" id="ProtNLM"/>
    </source>
</evidence>
<comment type="caution">
    <text evidence="7">The sequence shown here is derived from an EMBL/GenBank/DDBJ whole genome shotgun (WGS) entry which is preliminary data.</text>
</comment>
<dbReference type="InterPro" id="IPR036291">
    <property type="entry name" value="NAD(P)-bd_dom_sf"/>
</dbReference>
<dbReference type="Proteomes" id="UP000256645">
    <property type="component" value="Unassembled WGS sequence"/>
</dbReference>
<evidence type="ECO:0000313" key="7">
    <source>
        <dbReference type="EMBL" id="RDW68169.1"/>
    </source>
</evidence>
<dbReference type="STRING" id="1849047.A0A3D8R2B1"/>
<dbReference type="GO" id="GO:0005741">
    <property type="term" value="C:mitochondrial outer membrane"/>
    <property type="evidence" value="ECO:0007669"/>
    <property type="project" value="UniProtKB-SubCell"/>
</dbReference>
<dbReference type="EMBL" id="PDLM01000010">
    <property type="protein sequence ID" value="RDW68169.1"/>
    <property type="molecule type" value="Genomic_DNA"/>
</dbReference>
<gene>
    <name evidence="7" type="ORF">BP6252_09565</name>
</gene>
<evidence type="ECO:0000256" key="5">
    <source>
        <dbReference type="ARBA" id="ARBA00023128"/>
    </source>
</evidence>